<sequence length="473" mass="52514">METCRSVWYHMSDIDDGSLSRKHSQTRKHTCEGRYFICSSLFSFSSFFHITYYTTFHTTSPPHSPTIYHSILRKYYASSCLSKEMGSQPSKEVEETASASPAVVAAAPPVEEASKSLIILPTMDTDKNATAIYSEVTLHVRAIQGLVKPRKDGLTEAQAKAIKTAIKEQMISFGTEIHGAVMDTSYKINKKLEDDNKELKTRIKDLNTNILDLATEHNHVTVKLETTQQVLKDRTHRIKVLSDRIITLDGRLAAHDAADAQIDRHIHKQKAIIDNLNAQIHTLKHEKADFLSWQKKLKKVFDANDERPHKRQRRDALSSPDNFPYDHPQLQITGEESAQDTPKGNGDASQKSVQDAATSPRNDTSPSRSATAGADYIPFDGYAIDLRPSSRHRSFITPHDEEEVAPSVNHAGDDTTMAGALPADDATNSGGTPDSAILVSDSAPSKGASTQHGQRRKSSAPHRRNLEPHFTFQ</sequence>
<comment type="caution">
    <text evidence="3">The sequence shown here is derived from an EMBL/GenBank/DDBJ whole genome shotgun (WGS) entry which is preliminary data.</text>
</comment>
<protein>
    <submittedName>
        <fullName evidence="3">Uncharacterized protein</fullName>
    </submittedName>
</protein>
<feature type="compositionally biased region" description="Basic residues" evidence="2">
    <location>
        <begin position="453"/>
        <end position="463"/>
    </location>
</feature>
<feature type="region of interest" description="Disordered" evidence="2">
    <location>
        <begin position="302"/>
        <end position="374"/>
    </location>
</feature>
<dbReference type="EMBL" id="JAESVG020000005">
    <property type="protein sequence ID" value="KAG8627654.1"/>
    <property type="molecule type" value="Genomic_DNA"/>
</dbReference>
<dbReference type="Proteomes" id="UP000809789">
    <property type="component" value="Unassembled WGS sequence"/>
</dbReference>
<evidence type="ECO:0000256" key="1">
    <source>
        <dbReference type="SAM" id="Coils"/>
    </source>
</evidence>
<accession>A0A8K0L388</accession>
<dbReference type="AlphaFoldDB" id="A0A8K0L388"/>
<evidence type="ECO:0000313" key="4">
    <source>
        <dbReference type="Proteomes" id="UP000809789"/>
    </source>
</evidence>
<gene>
    <name evidence="3" type="ORF">KVT40_005137</name>
</gene>
<proteinExistence type="predicted"/>
<feature type="coiled-coil region" evidence="1">
    <location>
        <begin position="189"/>
        <end position="216"/>
    </location>
</feature>
<dbReference type="OrthoDB" id="10336655at2759"/>
<feature type="region of interest" description="Disordered" evidence="2">
    <location>
        <begin position="398"/>
        <end position="473"/>
    </location>
</feature>
<keyword evidence="1" id="KW-0175">Coiled coil</keyword>
<reference evidence="3" key="1">
    <citation type="submission" date="2021-07" db="EMBL/GenBank/DDBJ databases">
        <title>Elsinoe batatas strain:CRI-CJ2 Genome sequencing and assembly.</title>
        <authorList>
            <person name="Huang L."/>
        </authorList>
    </citation>
    <scope>NUCLEOTIDE SEQUENCE</scope>
    <source>
        <strain evidence="3">CRI-CJ2</strain>
    </source>
</reference>
<organism evidence="3 4">
    <name type="scientific">Elsinoe batatas</name>
    <dbReference type="NCBI Taxonomy" id="2601811"/>
    <lineage>
        <taxon>Eukaryota</taxon>
        <taxon>Fungi</taxon>
        <taxon>Dikarya</taxon>
        <taxon>Ascomycota</taxon>
        <taxon>Pezizomycotina</taxon>
        <taxon>Dothideomycetes</taxon>
        <taxon>Dothideomycetidae</taxon>
        <taxon>Myriangiales</taxon>
        <taxon>Elsinoaceae</taxon>
        <taxon>Elsinoe</taxon>
    </lineage>
</organism>
<feature type="compositionally biased region" description="Polar residues" evidence="2">
    <location>
        <begin position="330"/>
        <end position="370"/>
    </location>
</feature>
<name>A0A8K0L388_9PEZI</name>
<evidence type="ECO:0000313" key="3">
    <source>
        <dbReference type="EMBL" id="KAG8627654.1"/>
    </source>
</evidence>
<keyword evidence="4" id="KW-1185">Reference proteome</keyword>
<evidence type="ECO:0000256" key="2">
    <source>
        <dbReference type="SAM" id="MobiDB-lite"/>
    </source>
</evidence>